<dbReference type="PIRSF" id="PIRSF000171">
    <property type="entry name" value="SDHA_APRA_LASPO"/>
    <property type="match status" value="1"/>
</dbReference>
<dbReference type="Gene3D" id="3.90.700.10">
    <property type="entry name" value="Succinate dehydrogenase/fumarate reductase flavoprotein, catalytic domain"/>
    <property type="match status" value="1"/>
</dbReference>
<dbReference type="PRINTS" id="PR00368">
    <property type="entry name" value="FADPNR"/>
</dbReference>
<dbReference type="Proteomes" id="UP000193623">
    <property type="component" value="Unassembled WGS sequence"/>
</dbReference>
<dbReference type="EC" id="1.4.3.16" evidence="7"/>
<dbReference type="RefSeq" id="WP_085864923.1">
    <property type="nucleotide sequence ID" value="NZ_FWFT01000004.1"/>
</dbReference>
<dbReference type="InterPro" id="IPR015939">
    <property type="entry name" value="Fum_Rdtase/Succ_DH_flav-like_C"/>
</dbReference>
<evidence type="ECO:0000313" key="8">
    <source>
        <dbReference type="Proteomes" id="UP000193623"/>
    </source>
</evidence>
<comment type="cofactor">
    <cofactor evidence="1">
        <name>FAD</name>
        <dbReference type="ChEBI" id="CHEBI:57692"/>
    </cofactor>
</comment>
<keyword evidence="8" id="KW-1185">Reference proteome</keyword>
<dbReference type="PANTHER" id="PTHR11632">
    <property type="entry name" value="SUCCINATE DEHYDROGENASE 2 FLAVOPROTEIN SUBUNIT"/>
    <property type="match status" value="1"/>
</dbReference>
<proteinExistence type="predicted"/>
<reference evidence="7 8" key="1">
    <citation type="submission" date="2017-03" db="EMBL/GenBank/DDBJ databases">
        <authorList>
            <person name="Afonso C.L."/>
            <person name="Miller P.J."/>
            <person name="Scott M.A."/>
            <person name="Spackman E."/>
            <person name="Goraichik I."/>
            <person name="Dimitrov K.M."/>
            <person name="Suarez D.L."/>
            <person name="Swayne D.E."/>
        </authorList>
    </citation>
    <scope>NUCLEOTIDE SEQUENCE [LARGE SCALE GENOMIC DNA]</scope>
    <source>
        <strain evidence="7 8">CECT 8397</strain>
    </source>
</reference>
<dbReference type="OrthoDB" id="9806724at2"/>
<dbReference type="SUPFAM" id="SSF56425">
    <property type="entry name" value="Succinate dehydrogenase/fumarate reductase flavoprotein, catalytic domain"/>
    <property type="match status" value="1"/>
</dbReference>
<dbReference type="InterPro" id="IPR030664">
    <property type="entry name" value="SdhA/FrdA/AprA"/>
</dbReference>
<evidence type="ECO:0000256" key="3">
    <source>
        <dbReference type="ARBA" id="ARBA00023002"/>
    </source>
</evidence>
<dbReference type="Gene3D" id="3.50.50.60">
    <property type="entry name" value="FAD/NAD(P)-binding domain"/>
    <property type="match status" value="1"/>
</dbReference>
<evidence type="ECO:0000313" key="7">
    <source>
        <dbReference type="EMBL" id="SLN48832.1"/>
    </source>
</evidence>
<dbReference type="Gene3D" id="1.20.58.100">
    <property type="entry name" value="Fumarate reductase/succinate dehydrogenase flavoprotein-like, C-terminal domain"/>
    <property type="match status" value="1"/>
</dbReference>
<keyword evidence="2" id="KW-0285">Flavoprotein</keyword>
<accession>A0A1Y5SV92</accession>
<feature type="domain" description="FAD-dependent oxidoreductase 2 FAD-binding" evidence="5">
    <location>
        <begin position="10"/>
        <end position="393"/>
    </location>
</feature>
<evidence type="ECO:0000256" key="2">
    <source>
        <dbReference type="ARBA" id="ARBA00022630"/>
    </source>
</evidence>
<dbReference type="Pfam" id="PF00890">
    <property type="entry name" value="FAD_binding_2"/>
    <property type="match status" value="1"/>
</dbReference>
<dbReference type="InterPro" id="IPR003953">
    <property type="entry name" value="FAD-dep_OxRdtase_2_FAD-bd"/>
</dbReference>
<evidence type="ECO:0000259" key="5">
    <source>
        <dbReference type="Pfam" id="PF00890"/>
    </source>
</evidence>
<dbReference type="GO" id="GO:0008734">
    <property type="term" value="F:L-aspartate oxidase activity"/>
    <property type="evidence" value="ECO:0007669"/>
    <property type="project" value="UniProtKB-EC"/>
</dbReference>
<sequence length="583" mass="62910">MPQIDRHDTDILILGTGGAGLFAALHAQQTAPDGTRITIAVKGLIGKCGCTRMVQGGYNVALGGGDTVERHFMDTIQGGKWLPNQDMAWRLCEEAVVRIRELENEVGCFFDRNPDGTLHQKAFAGQTADRTVHKGDLTGIEIINRLMEKVLASGVEKLQEHRAIGLIPTRDGSALAGVLMIDMRTGTFRLVRAKTVLMATGGGPTMYKYHTPSGDKTMDGLAMALRAGLQLRDMEMVQFHPTGLLAGDHTRMTGTVLEEGLRGAGGQLINHAGQRFMFDYDQKGERATRDVVSRGIYAEMRKANDPEQEGVFISMSHLGPEWVAKKFKGMVKRCADSGFDLAAGQVEVVPTAHYFMGGVVVDVDTRTAMEGLYVAGEDAGGAHGSNRLGGNGVANSTVFGGIAGDTMGRDVARMALRDPDEEVLAAEVARALHPLTRKPDLIQPLRKELQDVMWDEVGVMRTKAGMERGLTGIAQVSDALMDIGVDDGALAFNLTWHDWLNLRSLCDVSQVITRAGLARENSRGAHFREDYPTDGGLENSDFTVAQMQGDTVSVTRAPVEFTIVKPGETVLPDGAPETLVAVP</sequence>
<evidence type="ECO:0000256" key="4">
    <source>
        <dbReference type="PIRSR" id="PIRSR000171-1"/>
    </source>
</evidence>
<dbReference type="Pfam" id="PF02910">
    <property type="entry name" value="Succ_DH_flav_C"/>
    <property type="match status" value="1"/>
</dbReference>
<gene>
    <name evidence="7" type="primary">nadB</name>
    <name evidence="7" type="ORF">PSJ8397_02509</name>
</gene>
<dbReference type="SUPFAM" id="SSF51905">
    <property type="entry name" value="FAD/NAD(P)-binding domain"/>
    <property type="match status" value="1"/>
</dbReference>
<dbReference type="AlphaFoldDB" id="A0A1Y5SV92"/>
<name>A0A1Y5SV92_9RHOB</name>
<dbReference type="InterPro" id="IPR037099">
    <property type="entry name" value="Fum_R/Succ_DH_flav-like_C_sf"/>
</dbReference>
<dbReference type="EMBL" id="FWFT01000004">
    <property type="protein sequence ID" value="SLN48832.1"/>
    <property type="molecule type" value="Genomic_DNA"/>
</dbReference>
<dbReference type="PANTHER" id="PTHR11632:SF51">
    <property type="entry name" value="SUCCINATE DEHYDROGENASE [UBIQUINONE] FLAVOPROTEIN SUBUNIT, MITOCHONDRIAL"/>
    <property type="match status" value="1"/>
</dbReference>
<dbReference type="InterPro" id="IPR036188">
    <property type="entry name" value="FAD/NAD-bd_sf"/>
</dbReference>
<dbReference type="SUPFAM" id="SSF46977">
    <property type="entry name" value="Succinate dehydrogenase/fumarate reductase flavoprotein C-terminal domain"/>
    <property type="match status" value="1"/>
</dbReference>
<evidence type="ECO:0000259" key="6">
    <source>
        <dbReference type="Pfam" id="PF02910"/>
    </source>
</evidence>
<dbReference type="InterPro" id="IPR027477">
    <property type="entry name" value="Succ_DH/fumarate_Rdtase_cat_sf"/>
</dbReference>
<protein>
    <submittedName>
        <fullName evidence="7">L-aspartate oxidase</fullName>
        <ecNumber evidence="7">1.4.3.16</ecNumber>
    </submittedName>
</protein>
<feature type="active site" description="Proton acceptor" evidence="4">
    <location>
        <position position="289"/>
    </location>
</feature>
<keyword evidence="3 7" id="KW-0560">Oxidoreductase</keyword>
<evidence type="ECO:0000256" key="1">
    <source>
        <dbReference type="ARBA" id="ARBA00001974"/>
    </source>
</evidence>
<organism evidence="7 8">
    <name type="scientific">Pseudooctadecabacter jejudonensis</name>
    <dbReference type="NCBI Taxonomy" id="1391910"/>
    <lineage>
        <taxon>Bacteria</taxon>
        <taxon>Pseudomonadati</taxon>
        <taxon>Pseudomonadota</taxon>
        <taxon>Alphaproteobacteria</taxon>
        <taxon>Rhodobacterales</taxon>
        <taxon>Paracoccaceae</taxon>
        <taxon>Pseudooctadecabacter</taxon>
    </lineage>
</organism>
<feature type="domain" description="Fumarate reductase/succinate dehydrogenase flavoprotein-like C-terminal" evidence="6">
    <location>
        <begin position="446"/>
        <end position="569"/>
    </location>
</feature>